<dbReference type="RefSeq" id="XP_020827060.1">
    <property type="nucleotide sequence ID" value="XM_020971401.1"/>
</dbReference>
<keyword evidence="4 11" id="KW-0812">Transmembrane</keyword>
<dbReference type="GeneID" id="110197455"/>
<evidence type="ECO:0000256" key="9">
    <source>
        <dbReference type="ARBA" id="ARBA00030608"/>
    </source>
</evidence>
<keyword evidence="7" id="KW-0496">Mitochondrion</keyword>
<evidence type="ECO:0000256" key="7">
    <source>
        <dbReference type="ARBA" id="ARBA00023128"/>
    </source>
</evidence>
<feature type="transmembrane region" description="Helical" evidence="11">
    <location>
        <begin position="59"/>
        <end position="80"/>
    </location>
</feature>
<dbReference type="AlphaFoldDB" id="A0A6P5IY85"/>
<dbReference type="CTD" id="126328"/>
<dbReference type="InterPro" id="IPR039205">
    <property type="entry name" value="NDUFA11"/>
</dbReference>
<comment type="similarity">
    <text evidence="2">Belongs to the complex I NDUFA11 subunit family.</text>
</comment>
<protein>
    <recommendedName>
        <fullName evidence="3">NADH dehydrogenase [ubiquinone] 1 alpha subcomplex subunit 11</fullName>
    </recommendedName>
    <alternativeName>
        <fullName evidence="9">Complex I-B14.7</fullName>
    </alternativeName>
    <alternativeName>
        <fullName evidence="10">NADH-ubiquinone oxidoreductase subunit B14.7</fullName>
    </alternativeName>
</protein>
<dbReference type="OMA" id="SIEQGWE"/>
<dbReference type="KEGG" id="pcw:110197455"/>
<proteinExistence type="inferred from homology"/>
<evidence type="ECO:0000256" key="4">
    <source>
        <dbReference type="ARBA" id="ARBA00022692"/>
    </source>
</evidence>
<keyword evidence="8 11" id="KW-0472">Membrane</keyword>
<dbReference type="GO" id="GO:0045271">
    <property type="term" value="C:respiratory chain complex I"/>
    <property type="evidence" value="ECO:0007669"/>
    <property type="project" value="InterPro"/>
</dbReference>
<evidence type="ECO:0000256" key="6">
    <source>
        <dbReference type="ARBA" id="ARBA00022989"/>
    </source>
</evidence>
<keyword evidence="5" id="KW-0999">Mitochondrion inner membrane</keyword>
<dbReference type="GO" id="GO:0005743">
    <property type="term" value="C:mitochondrial inner membrane"/>
    <property type="evidence" value="ECO:0007669"/>
    <property type="project" value="UniProtKB-SubCell"/>
</dbReference>
<keyword evidence="12" id="KW-1185">Reference proteome</keyword>
<evidence type="ECO:0000256" key="1">
    <source>
        <dbReference type="ARBA" id="ARBA00004292"/>
    </source>
</evidence>
<evidence type="ECO:0000256" key="11">
    <source>
        <dbReference type="SAM" id="Phobius"/>
    </source>
</evidence>
<dbReference type="FunCoup" id="A0A6P5IY85">
    <property type="interactions" value="809"/>
</dbReference>
<comment type="subcellular location">
    <subcellularLocation>
        <location evidence="1">Mitochondrion inner membrane</location>
        <topology evidence="1">Multi-pass membrane protein</topology>
        <orientation evidence="1">Matrix side</orientation>
    </subcellularLocation>
</comment>
<accession>A0A6P5IY85</accession>
<keyword evidence="6 11" id="KW-1133">Transmembrane helix</keyword>
<dbReference type="PANTHER" id="PTHR21382">
    <property type="entry name" value="NADH-UBIQUINONE OXIDOREDUCTASE SUBUNIT"/>
    <property type="match status" value="1"/>
</dbReference>
<name>A0A6P5IY85_PHACI</name>
<dbReference type="GO" id="GO:0006120">
    <property type="term" value="P:mitochondrial electron transport, NADH to ubiquinone"/>
    <property type="evidence" value="ECO:0007669"/>
    <property type="project" value="InterPro"/>
</dbReference>
<dbReference type="PANTHER" id="PTHR21382:SF1">
    <property type="entry name" value="NADH DEHYDROGENASE [UBIQUINONE] 1 ALPHA SUBCOMPLEX SUBUNIT 11"/>
    <property type="match status" value="1"/>
</dbReference>
<evidence type="ECO:0000256" key="10">
    <source>
        <dbReference type="ARBA" id="ARBA00031497"/>
    </source>
</evidence>
<evidence type="ECO:0000313" key="12">
    <source>
        <dbReference type="Proteomes" id="UP000515140"/>
    </source>
</evidence>
<evidence type="ECO:0000256" key="8">
    <source>
        <dbReference type="ARBA" id="ARBA00023136"/>
    </source>
</evidence>
<evidence type="ECO:0000256" key="3">
    <source>
        <dbReference type="ARBA" id="ARBA00018191"/>
    </source>
</evidence>
<feature type="transmembrane region" description="Helical" evidence="11">
    <location>
        <begin position="108"/>
        <end position="125"/>
    </location>
</feature>
<sequence>MASVLMKEYWDVPDGTECHRKAYITTKMGAAVGLVASGYHLVFVPPESTAEGILRAGKFTFSMAAIGAMFGITSCVSAQIREKPDDPLNYFFGGCAAGMTLGARMHSYTGGAAACVYMGATAAFLKMGKLEGWKLASDPVTKH</sequence>
<evidence type="ECO:0000256" key="5">
    <source>
        <dbReference type="ARBA" id="ARBA00022792"/>
    </source>
</evidence>
<dbReference type="InParanoid" id="A0A6P5IY85"/>
<evidence type="ECO:0000313" key="13">
    <source>
        <dbReference type="RefSeq" id="XP_020827060.1"/>
    </source>
</evidence>
<gene>
    <name evidence="13" type="primary">NDUFA11</name>
</gene>
<evidence type="ECO:0000256" key="2">
    <source>
        <dbReference type="ARBA" id="ARBA00008699"/>
    </source>
</evidence>
<dbReference type="Proteomes" id="UP000515140">
    <property type="component" value="Unplaced"/>
</dbReference>
<organism evidence="12 13">
    <name type="scientific">Phascolarctos cinereus</name>
    <name type="common">Koala</name>
    <dbReference type="NCBI Taxonomy" id="38626"/>
    <lineage>
        <taxon>Eukaryota</taxon>
        <taxon>Metazoa</taxon>
        <taxon>Chordata</taxon>
        <taxon>Craniata</taxon>
        <taxon>Vertebrata</taxon>
        <taxon>Euteleostomi</taxon>
        <taxon>Mammalia</taxon>
        <taxon>Metatheria</taxon>
        <taxon>Diprotodontia</taxon>
        <taxon>Phascolarctidae</taxon>
        <taxon>Phascolarctos</taxon>
    </lineage>
</organism>
<reference evidence="13" key="1">
    <citation type="submission" date="2025-08" db="UniProtKB">
        <authorList>
            <consortium name="RefSeq"/>
        </authorList>
    </citation>
    <scope>IDENTIFICATION</scope>
    <source>
        <tissue evidence="13">Spleen</tissue>
    </source>
</reference>